<feature type="compositionally biased region" description="Polar residues" evidence="8">
    <location>
        <begin position="708"/>
        <end position="722"/>
    </location>
</feature>
<dbReference type="GO" id="GO:0007026">
    <property type="term" value="P:negative regulation of microtubule depolymerization"/>
    <property type="evidence" value="ECO:0007669"/>
    <property type="project" value="TreeGrafter"/>
</dbReference>
<gene>
    <name evidence="11" type="ORF">PFISCL1PPCAC_24659</name>
</gene>
<proteinExistence type="inferred from homology"/>
<organism evidence="11 12">
    <name type="scientific">Pristionchus fissidentatus</name>
    <dbReference type="NCBI Taxonomy" id="1538716"/>
    <lineage>
        <taxon>Eukaryota</taxon>
        <taxon>Metazoa</taxon>
        <taxon>Ecdysozoa</taxon>
        <taxon>Nematoda</taxon>
        <taxon>Chromadorea</taxon>
        <taxon>Rhabditida</taxon>
        <taxon>Rhabditina</taxon>
        <taxon>Diplogasteromorpha</taxon>
        <taxon>Diplogasteroidea</taxon>
        <taxon>Neodiplogasteridae</taxon>
        <taxon>Pristionchus</taxon>
    </lineage>
</organism>
<dbReference type="Pfam" id="PF25532">
    <property type="entry name" value="CH_CAMSAP2_N"/>
    <property type="match status" value="1"/>
</dbReference>
<evidence type="ECO:0000256" key="5">
    <source>
        <dbReference type="ARBA" id="ARBA00023212"/>
    </source>
</evidence>
<keyword evidence="2" id="KW-0963">Cytoplasm</keyword>
<feature type="region of interest" description="Disordered" evidence="8">
    <location>
        <begin position="686"/>
        <end position="727"/>
    </location>
</feature>
<name>A0AAV5WQM6_9BILA</name>
<dbReference type="Proteomes" id="UP001432322">
    <property type="component" value="Unassembled WGS sequence"/>
</dbReference>
<evidence type="ECO:0000256" key="1">
    <source>
        <dbReference type="ARBA" id="ARBA00004245"/>
    </source>
</evidence>
<keyword evidence="3 6" id="KW-0493">Microtubule</keyword>
<dbReference type="InterPro" id="IPR058042">
    <property type="entry name" value="CAMSAP_N"/>
</dbReference>
<dbReference type="InterPro" id="IPR011033">
    <property type="entry name" value="PRC_barrel-like_sf"/>
</dbReference>
<evidence type="ECO:0000313" key="11">
    <source>
        <dbReference type="EMBL" id="GMT33362.1"/>
    </source>
</evidence>
<feature type="region of interest" description="Disordered" evidence="8">
    <location>
        <begin position="815"/>
        <end position="915"/>
    </location>
</feature>
<dbReference type="SUPFAM" id="SSF47576">
    <property type="entry name" value="Calponin-homology domain, CH-domain"/>
    <property type="match status" value="1"/>
</dbReference>
<dbReference type="Pfam" id="PF08683">
    <property type="entry name" value="CAMSAP_CKK"/>
    <property type="match status" value="1"/>
</dbReference>
<dbReference type="PROSITE" id="PS50021">
    <property type="entry name" value="CH"/>
    <property type="match status" value="1"/>
</dbReference>
<evidence type="ECO:0008006" key="13">
    <source>
        <dbReference type="Google" id="ProtNLM"/>
    </source>
</evidence>
<dbReference type="PANTHER" id="PTHR21595:SF0">
    <property type="entry name" value="PATRONIN"/>
    <property type="match status" value="1"/>
</dbReference>
<dbReference type="SMART" id="SM01051">
    <property type="entry name" value="CAMSAP_CKK"/>
    <property type="match status" value="1"/>
</dbReference>
<feature type="domain" description="CKK" evidence="10">
    <location>
        <begin position="1063"/>
        <end position="1200"/>
    </location>
</feature>
<dbReference type="AlphaFoldDB" id="A0AAV5WQM6"/>
<dbReference type="GO" id="GO:0005516">
    <property type="term" value="F:calmodulin binding"/>
    <property type="evidence" value="ECO:0007669"/>
    <property type="project" value="InterPro"/>
</dbReference>
<feature type="compositionally biased region" description="Low complexity" evidence="8">
    <location>
        <begin position="847"/>
        <end position="856"/>
    </location>
</feature>
<feature type="compositionally biased region" description="Polar residues" evidence="8">
    <location>
        <begin position="820"/>
        <end position="830"/>
    </location>
</feature>
<evidence type="ECO:0000256" key="7">
    <source>
        <dbReference type="SAM" id="Coils"/>
    </source>
</evidence>
<dbReference type="Pfam" id="PF11971">
    <property type="entry name" value="CAMSAP_CH"/>
    <property type="match status" value="1"/>
</dbReference>
<dbReference type="InterPro" id="IPR001715">
    <property type="entry name" value="CH_dom"/>
</dbReference>
<dbReference type="GO" id="GO:0051011">
    <property type="term" value="F:microtubule minus-end binding"/>
    <property type="evidence" value="ECO:0007669"/>
    <property type="project" value="TreeGrafter"/>
</dbReference>
<sequence length="1203" mass="132052">MSFLPPIVDVQQYNAIEAKLVASVRWLIARVFEKEIPDKLKQVILVDDENRVFLSVAVQTALTNGSLYGQAAARIFKDGTMLHYRVHAILVALAQAGHAASYRSVGIQMVQVTEEMLCSAEPFEQFAHIAMMDALMGLYVRKTCSIERAIESVSRYTSVEEGERPMDSTDALLFWINKICLLIRDDAEKSQQPLKGGADGTSGVIPEMEDLYEDLCDGCCVAALISFYFPHKLDLGEISFNEHMSMTDCQYNLLLIQRFCDSIPSNPWHFSTEDILYMHESLQVNVNAFLADLFDVCEPIKNEPPDSSSSLVASTSSPRRFVPIQGIPDLRAANSAARPAHPPKTSRFGSMTGPRPPRSMSVMSADSLAGARPSLPLSARLQQEQQWGGNVTGFGQMQTSSDHSNGSSTGPSGMASFAAASSISPIHSATVTSSPYSRSDSLPVASMSIRLALEEKRREHERKKVMASTATEAERQEKSKAAFFALMSKVKSNEVEASPAYSESDNLMDTLSKQVMDLQAKVEQMTMERDGERLARATSQPSIYHDVNGLQSARPFSNSGGAAAIAAGQFAQPYTGASTQGEFYYSGMQQPQQQQQQYGYEQPQFHSMRPSLSNGVLNYLPPQQQMQQPGMQQGYDGYGQNQGYYTMQPGGLHHMQQAAAAAQPMQQQQQMYGMPPVMHQSAHASFSLHSTPQHQPMQPPRPPSTGPLQQSPQLSNSMSYPTQIAPPPQYNEAIAMQQQQHMVVDAAPAAADGFRLHQNTTPVSRLDPPLELNRNLTNWGLTYRQGQRSRRTWENETFVKSEHDLVNQPENVPYAEEASGLQQGQQQSPAPLSVFSRSSRSREETPASGISAASGGSSVGRMGGSESEGPPRDPAVSRGSVGKENNGEEQGGRRTPSQLGAEGGGTGFVVEDDDAAAQDFDNMRMQAKRDALLAKTMKRKEEITTKVDNIEARHAERRAAEKAKQEMADQRKIEKEIQRQKILDDYKRKKVEKELGMDSARSTSSVGRGSSQPPFARTKSQGLTDTPRLAAGGSAGGTIGRARGQSNVDEARKISVASCAEPTLKLYAKATPKSNRNLITNALQFSVYPGAVSADARNKVLGELAKSGAKHVLLLFRDHKCQYRGLYEWDQVSDTVSRIHGTGPKLINEPMMNMMFKYESGGKVFNNIPTKHLSATIDGFTIKDEYWQKPKIPHSGAPSHRDN</sequence>
<evidence type="ECO:0000313" key="12">
    <source>
        <dbReference type="Proteomes" id="UP001432322"/>
    </source>
</evidence>
<keyword evidence="4 7" id="KW-0175">Coiled coil</keyword>
<comment type="similarity">
    <text evidence="6">Belongs to the CAMSAP1 family.</text>
</comment>
<keyword evidence="5" id="KW-0206">Cytoskeleton</keyword>
<feature type="coiled-coil region" evidence="7">
    <location>
        <begin position="933"/>
        <end position="980"/>
    </location>
</feature>
<evidence type="ECO:0000256" key="8">
    <source>
        <dbReference type="SAM" id="MobiDB-lite"/>
    </source>
</evidence>
<dbReference type="InterPro" id="IPR038209">
    <property type="entry name" value="CKK_dom_sf"/>
</dbReference>
<dbReference type="SUPFAM" id="SSF50346">
    <property type="entry name" value="PRC-barrel domain"/>
    <property type="match status" value="1"/>
</dbReference>
<evidence type="ECO:0000256" key="4">
    <source>
        <dbReference type="ARBA" id="ARBA00023054"/>
    </source>
</evidence>
<keyword evidence="12" id="KW-1185">Reference proteome</keyword>
<feature type="compositionally biased region" description="Polar residues" evidence="8">
    <location>
        <begin position="390"/>
        <end position="411"/>
    </location>
</feature>
<dbReference type="InterPro" id="IPR014797">
    <property type="entry name" value="CKK_CAMSAP"/>
</dbReference>
<feature type="region of interest" description="Disordered" evidence="8">
    <location>
        <begin position="993"/>
        <end position="1046"/>
    </location>
</feature>
<dbReference type="InterPro" id="IPR032940">
    <property type="entry name" value="CAMSAP"/>
</dbReference>
<evidence type="ECO:0000256" key="2">
    <source>
        <dbReference type="ARBA" id="ARBA00022490"/>
    </source>
</evidence>
<comment type="caution">
    <text evidence="11">The sequence shown here is derived from an EMBL/GenBank/DDBJ whole genome shotgun (WGS) entry which is preliminary data.</text>
</comment>
<feature type="compositionally biased region" description="Polar residues" evidence="8">
    <location>
        <begin position="1000"/>
        <end position="1024"/>
    </location>
</feature>
<dbReference type="PROSITE" id="PS51508">
    <property type="entry name" value="CKK"/>
    <property type="match status" value="1"/>
</dbReference>
<evidence type="ECO:0000256" key="6">
    <source>
        <dbReference type="PROSITE-ProRule" id="PRU00841"/>
    </source>
</evidence>
<dbReference type="PANTHER" id="PTHR21595">
    <property type="entry name" value="PATRONIN"/>
    <property type="match status" value="1"/>
</dbReference>
<evidence type="ECO:0000259" key="9">
    <source>
        <dbReference type="PROSITE" id="PS50021"/>
    </source>
</evidence>
<evidence type="ECO:0000259" key="10">
    <source>
        <dbReference type="PROSITE" id="PS51508"/>
    </source>
</evidence>
<comment type="domain">
    <text evidence="6">The CKK domain binds microtubules.</text>
</comment>
<dbReference type="InterPro" id="IPR022613">
    <property type="entry name" value="CH_CAMSAP_2"/>
</dbReference>
<feature type="region of interest" description="Disordered" evidence="8">
    <location>
        <begin position="332"/>
        <end position="369"/>
    </location>
</feature>
<dbReference type="Gene3D" id="3.10.20.360">
    <property type="entry name" value="CKK domain"/>
    <property type="match status" value="1"/>
</dbReference>
<dbReference type="GO" id="GO:0031122">
    <property type="term" value="P:cytoplasmic microtubule organization"/>
    <property type="evidence" value="ECO:0007669"/>
    <property type="project" value="TreeGrafter"/>
</dbReference>
<comment type="subcellular location">
    <subcellularLocation>
        <location evidence="1">Cytoplasm</location>
        <location evidence="1">Cytoskeleton</location>
    </subcellularLocation>
</comment>
<dbReference type="InterPro" id="IPR036872">
    <property type="entry name" value="CH_dom_sf"/>
</dbReference>
<feature type="domain" description="Calponin-homology (CH)" evidence="9">
    <location>
        <begin position="166"/>
        <end position="295"/>
    </location>
</feature>
<dbReference type="GO" id="GO:0036449">
    <property type="term" value="C:microtubule minus-end"/>
    <property type="evidence" value="ECO:0007669"/>
    <property type="project" value="TreeGrafter"/>
</dbReference>
<protein>
    <recommendedName>
        <fullName evidence="13">Ptrn-1</fullName>
    </recommendedName>
</protein>
<accession>A0AAV5WQM6</accession>
<dbReference type="EMBL" id="BTSY01000006">
    <property type="protein sequence ID" value="GMT33362.1"/>
    <property type="molecule type" value="Genomic_DNA"/>
</dbReference>
<reference evidence="11" key="1">
    <citation type="submission" date="2023-10" db="EMBL/GenBank/DDBJ databases">
        <title>Genome assembly of Pristionchus species.</title>
        <authorList>
            <person name="Yoshida K."/>
            <person name="Sommer R.J."/>
        </authorList>
    </citation>
    <scope>NUCLEOTIDE SEQUENCE</scope>
    <source>
        <strain evidence="11">RS5133</strain>
    </source>
</reference>
<evidence type="ECO:0000256" key="3">
    <source>
        <dbReference type="ARBA" id="ARBA00022701"/>
    </source>
</evidence>
<feature type="region of interest" description="Disordered" evidence="8">
    <location>
        <begin position="390"/>
        <end position="413"/>
    </location>
</feature>